<keyword evidence="3" id="KW-1185">Reference proteome</keyword>
<dbReference type="EMBL" id="JABBFX010000004">
    <property type="protein sequence ID" value="NML48340.1"/>
    <property type="molecule type" value="Genomic_DNA"/>
</dbReference>
<dbReference type="PROSITE" id="PS51257">
    <property type="entry name" value="PROKAR_LIPOPROTEIN"/>
    <property type="match status" value="1"/>
</dbReference>
<protein>
    <submittedName>
        <fullName evidence="2">Uncharacterized protein</fullName>
    </submittedName>
</protein>
<keyword evidence="1" id="KW-0732">Signal</keyword>
<dbReference type="Proteomes" id="UP000541185">
    <property type="component" value="Unassembled WGS sequence"/>
</dbReference>
<evidence type="ECO:0000313" key="2">
    <source>
        <dbReference type="EMBL" id="NML48340.1"/>
    </source>
</evidence>
<feature type="chain" id="PRO_5032849615" evidence="1">
    <location>
        <begin position="23"/>
        <end position="209"/>
    </location>
</feature>
<name>A0A848HFV3_9BURK</name>
<reference evidence="2 3" key="1">
    <citation type="submission" date="2020-04" db="EMBL/GenBank/DDBJ databases">
        <title>Ramlibacter sp. G-1-2-2 isolated from soil.</title>
        <authorList>
            <person name="Dahal R.H."/>
        </authorList>
    </citation>
    <scope>NUCLEOTIDE SEQUENCE [LARGE SCALE GENOMIC DNA]</scope>
    <source>
        <strain evidence="2 3">G-1-2-2</strain>
    </source>
</reference>
<feature type="signal peptide" evidence="1">
    <location>
        <begin position="1"/>
        <end position="22"/>
    </location>
</feature>
<evidence type="ECO:0000313" key="3">
    <source>
        <dbReference type="Proteomes" id="UP000541185"/>
    </source>
</evidence>
<evidence type="ECO:0000256" key="1">
    <source>
        <dbReference type="SAM" id="SignalP"/>
    </source>
</evidence>
<dbReference type="RefSeq" id="WP_169422659.1">
    <property type="nucleotide sequence ID" value="NZ_JABBFX010000004.1"/>
</dbReference>
<dbReference type="AlphaFoldDB" id="A0A848HFV3"/>
<organism evidence="2 3">
    <name type="scientific">Ramlibacter agri</name>
    <dbReference type="NCBI Taxonomy" id="2728837"/>
    <lineage>
        <taxon>Bacteria</taxon>
        <taxon>Pseudomonadati</taxon>
        <taxon>Pseudomonadota</taxon>
        <taxon>Betaproteobacteria</taxon>
        <taxon>Burkholderiales</taxon>
        <taxon>Comamonadaceae</taxon>
        <taxon>Ramlibacter</taxon>
    </lineage>
</organism>
<sequence>MLRILQQALLCAFLAACALAQAQDNKPDDYGGLASYQVPADKGGPAEFRYCVLYAKRAWRMANMVREGSISMPQVEGFARKSLGRKAAEEEIQDFERLQSKEYPTPSALAAERFMRCATALRLDPQPRQKPASEFCFRSIEPLDLAARLRADGKAKDAVWTTLSARYPKAGDKFLNDTVNLAFEGPSIGVSTLIEDTFSNCFARAGERK</sequence>
<comment type="caution">
    <text evidence="2">The sequence shown here is derived from an EMBL/GenBank/DDBJ whole genome shotgun (WGS) entry which is preliminary data.</text>
</comment>
<proteinExistence type="predicted"/>
<gene>
    <name evidence="2" type="ORF">HHL11_31620</name>
</gene>
<accession>A0A848HFV3</accession>